<protein>
    <submittedName>
        <fullName evidence="1">Uncharacterized protein</fullName>
    </submittedName>
</protein>
<proteinExistence type="predicted"/>
<evidence type="ECO:0000313" key="1">
    <source>
        <dbReference type="EMBL" id="KAK2565574.1"/>
    </source>
</evidence>
<dbReference type="Proteomes" id="UP001249851">
    <property type="component" value="Unassembled WGS sequence"/>
</dbReference>
<reference evidence="1" key="2">
    <citation type="journal article" date="2023" name="Science">
        <title>Genomic signatures of disease resistance in endangered staghorn corals.</title>
        <authorList>
            <person name="Vollmer S.V."/>
            <person name="Selwyn J.D."/>
            <person name="Despard B.A."/>
            <person name="Roesel C.L."/>
        </authorList>
    </citation>
    <scope>NUCLEOTIDE SEQUENCE</scope>
    <source>
        <strain evidence="1">K2</strain>
    </source>
</reference>
<dbReference type="EMBL" id="JARQWQ010000019">
    <property type="protein sequence ID" value="KAK2565574.1"/>
    <property type="molecule type" value="Genomic_DNA"/>
</dbReference>
<comment type="caution">
    <text evidence="1">The sequence shown here is derived from an EMBL/GenBank/DDBJ whole genome shotgun (WGS) entry which is preliminary data.</text>
</comment>
<organism evidence="1 2">
    <name type="scientific">Acropora cervicornis</name>
    <name type="common">Staghorn coral</name>
    <dbReference type="NCBI Taxonomy" id="6130"/>
    <lineage>
        <taxon>Eukaryota</taxon>
        <taxon>Metazoa</taxon>
        <taxon>Cnidaria</taxon>
        <taxon>Anthozoa</taxon>
        <taxon>Hexacorallia</taxon>
        <taxon>Scleractinia</taxon>
        <taxon>Astrocoeniina</taxon>
        <taxon>Acroporidae</taxon>
        <taxon>Acropora</taxon>
    </lineage>
</organism>
<gene>
    <name evidence="1" type="ORF">P5673_010698</name>
</gene>
<dbReference type="AlphaFoldDB" id="A0AAD9QQD7"/>
<reference evidence="1" key="1">
    <citation type="journal article" date="2023" name="G3 (Bethesda)">
        <title>Whole genome assembly and annotation of the endangered Caribbean coral Acropora cervicornis.</title>
        <authorList>
            <person name="Selwyn J.D."/>
            <person name="Vollmer S.V."/>
        </authorList>
    </citation>
    <scope>NUCLEOTIDE SEQUENCE</scope>
    <source>
        <strain evidence="1">K2</strain>
    </source>
</reference>
<keyword evidence="2" id="KW-1185">Reference proteome</keyword>
<name>A0AAD9QQD7_ACRCE</name>
<sequence>MKDIFNAQSTDAVLLLDADNAFNSLNRAVLLPNIQYLCPLWLYTYGTVATLHLVCSFLEARKFHHLRTTHGDPLAMPVYAIGIIPIMEAIKSDDRMIFFNQGNLASLRRRWNNLAEVSPNLGHYPIASKSWPVVKPEVEVAVEQVFADTDIKITTEGRKYLGGFIGGEAGQSKYIDELVDTWCEQLTLLSKTAKLELQASYAVFTGGLRHKLTYDFRTIPNIKQHLLQVDEVVLTKFIPAITEGHICTPDERLLLSLPVKKGGHAIPIFAEIADFGYENSQSATHQLGREMEAVVLRRVGFLAYSCPKQGQVFKPLAAPPPEHESSTPSKS</sequence>
<accession>A0AAD9QQD7</accession>
<evidence type="ECO:0000313" key="2">
    <source>
        <dbReference type="Proteomes" id="UP001249851"/>
    </source>
</evidence>